<name>D5GYL4_LACCS</name>
<dbReference type="AlphaFoldDB" id="D5GYL4"/>
<evidence type="ECO:0000313" key="9">
    <source>
        <dbReference type="Proteomes" id="UP000002371"/>
    </source>
</evidence>
<keyword evidence="5 6" id="KW-0472">Membrane</keyword>
<dbReference type="HOGENOM" id="CLU_097861_0_0_9"/>
<proteinExistence type="predicted"/>
<accession>D5GYL4</accession>
<evidence type="ECO:0000256" key="4">
    <source>
        <dbReference type="ARBA" id="ARBA00022989"/>
    </source>
</evidence>
<evidence type="ECO:0000256" key="2">
    <source>
        <dbReference type="ARBA" id="ARBA00022475"/>
    </source>
</evidence>
<dbReference type="PATRIC" id="fig|748671.3.peg.1400"/>
<feature type="transmembrane region" description="Helical" evidence="6">
    <location>
        <begin position="32"/>
        <end position="50"/>
    </location>
</feature>
<dbReference type="EMBL" id="FN692037">
    <property type="protein sequence ID" value="CBL50873.1"/>
    <property type="molecule type" value="Genomic_DNA"/>
</dbReference>
<keyword evidence="2" id="KW-1003">Cell membrane</keyword>
<feature type="transmembrane region" description="Helical" evidence="6">
    <location>
        <begin position="160"/>
        <end position="178"/>
    </location>
</feature>
<dbReference type="Pfam" id="PF06271">
    <property type="entry name" value="RDD"/>
    <property type="match status" value="1"/>
</dbReference>
<dbReference type="eggNOG" id="COG1714">
    <property type="taxonomic scope" value="Bacteria"/>
</dbReference>
<evidence type="ECO:0000313" key="8">
    <source>
        <dbReference type="EMBL" id="CBL50873.1"/>
    </source>
</evidence>
<feature type="transmembrane region" description="Helical" evidence="6">
    <location>
        <begin position="71"/>
        <end position="91"/>
    </location>
</feature>
<evidence type="ECO:0000256" key="3">
    <source>
        <dbReference type="ARBA" id="ARBA00022692"/>
    </source>
</evidence>
<dbReference type="InterPro" id="IPR010432">
    <property type="entry name" value="RDD"/>
</dbReference>
<dbReference type="PANTHER" id="PTHR36115">
    <property type="entry name" value="PROLINE-RICH ANTIGEN HOMOLOG-RELATED"/>
    <property type="match status" value="1"/>
</dbReference>
<sequence>MSKRKKKTNTEFRKEIIPNITNQRIFAAITDWILGGIICSLPAVLFFCMISKSDQYLTSFYNFQAIGVSRLTTVIILIISILLTFGYYVVIPWKIYPGQTLGKHFFHLKIVHLNGTPLTFKDYFLREFIILNLIEGSATYTSNYFRVLITTLSNINVDGYFSIFWNIATLASIFLLFWKPRHLAIHDYLTHSTVVSVGKELQNA</sequence>
<evidence type="ECO:0000256" key="1">
    <source>
        <dbReference type="ARBA" id="ARBA00004651"/>
    </source>
</evidence>
<reference key="2">
    <citation type="submission" date="2010-03" db="EMBL/GenBank/DDBJ databases">
        <title>Genome Sequence of Lactobacillus crispatus ST1.</title>
        <authorList>
            <person name="Ojala T."/>
            <person name="Kuparinen V."/>
            <person name="Koskinen J.P."/>
            <person name="Alatalo E."/>
            <person name="Holm L."/>
            <person name="Auvinen P."/>
            <person name="Edelman S."/>
            <person name="Westerlund-Wikstroem B."/>
            <person name="Korhonen T.K."/>
            <person name="Paulin L."/>
            <person name="Kankainen M."/>
        </authorList>
    </citation>
    <scope>NUCLEOTIDE SEQUENCE</scope>
    <source>
        <strain>ST1</strain>
    </source>
</reference>
<dbReference type="KEGG" id="lcr:LCRIS_01426"/>
<keyword evidence="3 6" id="KW-0812">Transmembrane</keyword>
<dbReference type="Proteomes" id="UP000002371">
    <property type="component" value="Chromosome"/>
</dbReference>
<dbReference type="GO" id="GO:0005886">
    <property type="term" value="C:plasma membrane"/>
    <property type="evidence" value="ECO:0007669"/>
    <property type="project" value="UniProtKB-SubCell"/>
</dbReference>
<dbReference type="RefSeq" id="WP_013086605.1">
    <property type="nucleotide sequence ID" value="NC_014106.1"/>
</dbReference>
<reference evidence="8 9" key="1">
    <citation type="journal article" date="2010" name="J. Bacteriol.">
        <title>Genome sequence of Lactobacillus crispatus ST1.</title>
        <authorList>
            <person name="Ojala T."/>
            <person name="Kuparinen V."/>
            <person name="Koskinen J.P."/>
            <person name="Alatalo E."/>
            <person name="Holm L."/>
            <person name="Auvinen P."/>
            <person name="Edelman S."/>
            <person name="Westerlund-Wikstrom B."/>
            <person name="Korhonen T.K."/>
            <person name="Paulin L."/>
            <person name="Kankainen M."/>
        </authorList>
    </citation>
    <scope>NUCLEOTIDE SEQUENCE [LARGE SCALE GENOMIC DNA]</scope>
    <source>
        <strain evidence="8 9">ST1</strain>
    </source>
</reference>
<dbReference type="PANTHER" id="PTHR36115:SF6">
    <property type="entry name" value="PROLINE-RICH ANTIGEN HOMOLOG"/>
    <property type="match status" value="1"/>
</dbReference>
<keyword evidence="4 6" id="KW-1133">Transmembrane helix</keyword>
<dbReference type="InterPro" id="IPR051791">
    <property type="entry name" value="Pra-immunoreactive"/>
</dbReference>
<comment type="subcellular location">
    <subcellularLocation>
        <location evidence="1">Cell membrane</location>
        <topology evidence="1">Multi-pass membrane protein</topology>
    </subcellularLocation>
</comment>
<evidence type="ECO:0000256" key="6">
    <source>
        <dbReference type="SAM" id="Phobius"/>
    </source>
</evidence>
<gene>
    <name evidence="8" type="ordered locus">LCRIS_01426</name>
</gene>
<evidence type="ECO:0000256" key="5">
    <source>
        <dbReference type="ARBA" id="ARBA00023136"/>
    </source>
</evidence>
<evidence type="ECO:0000259" key="7">
    <source>
        <dbReference type="Pfam" id="PF06271"/>
    </source>
</evidence>
<feature type="domain" description="RDD" evidence="7">
    <location>
        <begin position="23"/>
        <end position="190"/>
    </location>
</feature>
<protein>
    <recommendedName>
        <fullName evidence="7">RDD domain-containing protein</fullName>
    </recommendedName>
</protein>
<organism evidence="8 9">
    <name type="scientific">Lactobacillus crispatus (strain ST1)</name>
    <dbReference type="NCBI Taxonomy" id="748671"/>
    <lineage>
        <taxon>Bacteria</taxon>
        <taxon>Bacillati</taxon>
        <taxon>Bacillota</taxon>
        <taxon>Bacilli</taxon>
        <taxon>Lactobacillales</taxon>
        <taxon>Lactobacillaceae</taxon>
        <taxon>Lactobacillus</taxon>
    </lineage>
</organism>